<feature type="region of interest" description="Disordered" evidence="2">
    <location>
        <begin position="144"/>
        <end position="204"/>
    </location>
</feature>
<feature type="region of interest" description="Disordered" evidence="2">
    <location>
        <begin position="1"/>
        <end position="20"/>
    </location>
</feature>
<feature type="region of interest" description="Disordered" evidence="2">
    <location>
        <begin position="251"/>
        <end position="301"/>
    </location>
</feature>
<evidence type="ECO:0000256" key="1">
    <source>
        <dbReference type="SAM" id="Coils"/>
    </source>
</evidence>
<feature type="compositionally biased region" description="Basic and acidic residues" evidence="2">
    <location>
        <begin position="1"/>
        <end position="14"/>
    </location>
</feature>
<dbReference type="InterPro" id="IPR037731">
    <property type="entry name" value="ASY3-like"/>
</dbReference>
<dbReference type="STRING" id="35608.A0A2U1NAA0"/>
<name>A0A2U1NAA0_ARTAN</name>
<comment type="caution">
    <text evidence="4">The sequence shown here is derived from an EMBL/GenBank/DDBJ whole genome shotgun (WGS) entry which is preliminary data.</text>
</comment>
<dbReference type="GO" id="GO:0051321">
    <property type="term" value="P:meiotic cell cycle"/>
    <property type="evidence" value="ECO:0007669"/>
    <property type="project" value="InterPro"/>
</dbReference>
<evidence type="ECO:0000313" key="4">
    <source>
        <dbReference type="EMBL" id="PWA70397.1"/>
    </source>
</evidence>
<dbReference type="Pfam" id="PF20435">
    <property type="entry name" value="ASY3-like"/>
    <property type="match status" value="1"/>
</dbReference>
<dbReference type="InterPro" id="IPR046845">
    <property type="entry name" value="ASY3-like_CC"/>
</dbReference>
<feature type="domain" description="Meiosis-specific protein ASY3-like coiled-coil" evidence="3">
    <location>
        <begin position="629"/>
        <end position="803"/>
    </location>
</feature>
<dbReference type="PANTHER" id="PTHR36027:SF1">
    <property type="entry name" value="MEIOSIS-SPECIFIC PROTEIN ASY3"/>
    <property type="match status" value="1"/>
</dbReference>
<feature type="compositionally biased region" description="Basic and acidic residues" evidence="2">
    <location>
        <begin position="420"/>
        <end position="443"/>
    </location>
</feature>
<feature type="compositionally biased region" description="Acidic residues" evidence="2">
    <location>
        <begin position="624"/>
        <end position="633"/>
    </location>
</feature>
<sequence>MQMERQRRLHDDHMSGNWSFGSNYQPCSQMRKMSIGLLVDSSQTKSKIGSGVAAELHTTDIVKSAKDAPPESKRNGKEGMPSGLGRQNKAPRQESSPLIHRKTSDQNTAYPKVSSLPSTNNGPLQPSGNKIIDNMEAGFANQKLNLRTRDANEKKSKSNLNQREGGNHGTVGREEESGYVTPKKVPEPEKGTTEQGTSENVNSGNILRMKVQELLGTIVSSPNKTQHNSEPFGMDVDNLKQQSKTNETDTLAAMDRQRLHTRETNSGSLNLKTRKPVTRSASGKKPQAQKSVPKKQSPLCQSKQAHLDENAFSFVETWSKRSNTDVSPGFKSFKRKEREELETRPVKTYVAEEVHKDKSQKANDGRKTKAAATNASLNVNRKRDSEVVKQNTEGVLKDKTQKATDGRKTKAAAKSASLFENKKRDSEVVKPNTEMKEKARNYFDDLMTSCQPGGNNGTTSNNDVDQSPFAKHSFTSNVDPQFDLKSPTFEFKSTGMSSPISSFESDKEDLDVDSPENSFKTKQSRSSHSKGFSKEGHYNANTENPSPNLPDSPPSPLITGGHKENRRSGSPSEVMESQSSEDASPISVPIIPKNRQGKKRPVSPSQEEDSESSEDDTPIKGDGDCDTFQDDSQQDGLVGAVKLFALALERVERKIHSTTSKQSAAILLSVSENIHSQLQNAESKIQNEVGKLANLGKSKRMHPENQLREQQEQLKGIYEKFKEEVDQHLEKCRRTLEGLETHQVQVKGMVEKQKLSHKKFLMQTEEAIETQLNDAHKRIADVHKLAKEKMLILKKGIAECLKEGLLG</sequence>
<keyword evidence="5" id="KW-1185">Reference proteome</keyword>
<organism evidence="4 5">
    <name type="scientific">Artemisia annua</name>
    <name type="common">Sweet wormwood</name>
    <dbReference type="NCBI Taxonomy" id="35608"/>
    <lineage>
        <taxon>Eukaryota</taxon>
        <taxon>Viridiplantae</taxon>
        <taxon>Streptophyta</taxon>
        <taxon>Embryophyta</taxon>
        <taxon>Tracheophyta</taxon>
        <taxon>Spermatophyta</taxon>
        <taxon>Magnoliopsida</taxon>
        <taxon>eudicotyledons</taxon>
        <taxon>Gunneridae</taxon>
        <taxon>Pentapetalae</taxon>
        <taxon>asterids</taxon>
        <taxon>campanulids</taxon>
        <taxon>Asterales</taxon>
        <taxon>Asteraceae</taxon>
        <taxon>Asteroideae</taxon>
        <taxon>Anthemideae</taxon>
        <taxon>Artemisiinae</taxon>
        <taxon>Artemisia</taxon>
    </lineage>
</organism>
<feature type="compositionally biased region" description="Polar residues" evidence="2">
    <location>
        <begin position="568"/>
        <end position="582"/>
    </location>
</feature>
<protein>
    <recommendedName>
        <fullName evidence="3">Meiosis-specific protein ASY3-like coiled-coil domain-containing protein</fullName>
    </recommendedName>
</protein>
<feature type="compositionally biased region" description="Basic and acidic residues" evidence="2">
    <location>
        <begin position="395"/>
        <end position="408"/>
    </location>
</feature>
<feature type="coiled-coil region" evidence="1">
    <location>
        <begin position="704"/>
        <end position="742"/>
    </location>
</feature>
<feature type="compositionally biased region" description="Polar residues" evidence="2">
    <location>
        <begin position="448"/>
        <end position="465"/>
    </location>
</feature>
<feature type="compositionally biased region" description="Polar residues" evidence="2">
    <location>
        <begin position="494"/>
        <end position="503"/>
    </location>
</feature>
<dbReference type="OrthoDB" id="751607at2759"/>
<dbReference type="EMBL" id="PKPP01003249">
    <property type="protein sequence ID" value="PWA70397.1"/>
    <property type="molecule type" value="Genomic_DNA"/>
</dbReference>
<proteinExistence type="predicted"/>
<feature type="compositionally biased region" description="Basic and acidic residues" evidence="2">
    <location>
        <begin position="147"/>
        <end position="156"/>
    </location>
</feature>
<feature type="compositionally biased region" description="Polar residues" evidence="2">
    <location>
        <begin position="193"/>
        <end position="204"/>
    </location>
</feature>
<dbReference type="Proteomes" id="UP000245207">
    <property type="component" value="Unassembled WGS sequence"/>
</dbReference>
<feature type="region of interest" description="Disordered" evidence="2">
    <location>
        <begin position="60"/>
        <end position="131"/>
    </location>
</feature>
<feature type="compositionally biased region" description="Basic and acidic residues" evidence="2">
    <location>
        <begin position="60"/>
        <end position="77"/>
    </location>
</feature>
<feature type="region of interest" description="Disordered" evidence="2">
    <location>
        <begin position="356"/>
        <end position="633"/>
    </location>
</feature>
<evidence type="ECO:0000256" key="2">
    <source>
        <dbReference type="SAM" id="MobiDB-lite"/>
    </source>
</evidence>
<feature type="compositionally biased region" description="Basic and acidic residues" evidence="2">
    <location>
        <begin position="356"/>
        <end position="367"/>
    </location>
</feature>
<feature type="compositionally biased region" description="Acidic residues" evidence="2">
    <location>
        <begin position="606"/>
        <end position="616"/>
    </location>
</feature>
<accession>A0A2U1NAA0</accession>
<reference evidence="4 5" key="1">
    <citation type="journal article" date="2018" name="Mol. Plant">
        <title>The genome of Artemisia annua provides insight into the evolution of Asteraceae family and artemisinin biosynthesis.</title>
        <authorList>
            <person name="Shen Q."/>
            <person name="Zhang L."/>
            <person name="Liao Z."/>
            <person name="Wang S."/>
            <person name="Yan T."/>
            <person name="Shi P."/>
            <person name="Liu M."/>
            <person name="Fu X."/>
            <person name="Pan Q."/>
            <person name="Wang Y."/>
            <person name="Lv Z."/>
            <person name="Lu X."/>
            <person name="Zhang F."/>
            <person name="Jiang W."/>
            <person name="Ma Y."/>
            <person name="Chen M."/>
            <person name="Hao X."/>
            <person name="Li L."/>
            <person name="Tang Y."/>
            <person name="Lv G."/>
            <person name="Zhou Y."/>
            <person name="Sun X."/>
            <person name="Brodelius P.E."/>
            <person name="Rose J.K.C."/>
            <person name="Tang K."/>
        </authorList>
    </citation>
    <scope>NUCLEOTIDE SEQUENCE [LARGE SCALE GENOMIC DNA]</scope>
    <source>
        <strain evidence="5">cv. Huhao1</strain>
        <tissue evidence="4">Leaf</tissue>
    </source>
</reference>
<gene>
    <name evidence="4" type="ORF">CTI12_AA289400</name>
</gene>
<dbReference type="AlphaFoldDB" id="A0A2U1NAA0"/>
<feature type="compositionally biased region" description="Polar residues" evidence="2">
    <location>
        <begin position="105"/>
        <end position="128"/>
    </location>
</feature>
<feature type="compositionally biased region" description="Pro residues" evidence="2">
    <location>
        <begin position="547"/>
        <end position="556"/>
    </location>
</feature>
<evidence type="ECO:0000313" key="5">
    <source>
        <dbReference type="Proteomes" id="UP000245207"/>
    </source>
</evidence>
<keyword evidence="1" id="KW-0175">Coiled coil</keyword>
<dbReference type="PANTHER" id="PTHR36027">
    <property type="entry name" value="MEIOSIS-SPECIFIC PROTEIN ASY3"/>
    <property type="match status" value="1"/>
</dbReference>
<evidence type="ECO:0000259" key="3">
    <source>
        <dbReference type="Pfam" id="PF20435"/>
    </source>
</evidence>